<gene>
    <name evidence="2" type="ORF">KC01_LOCUS13176</name>
</gene>
<reference evidence="2 3" key="1">
    <citation type="submission" date="2024-04" db="EMBL/GenBank/DDBJ databases">
        <authorList>
            <person name="Waldvogel A.-M."/>
            <person name="Schoenle A."/>
        </authorList>
    </citation>
    <scope>NUCLEOTIDE SEQUENCE [LARGE SCALE GENOMIC DNA]</scope>
</reference>
<dbReference type="AlphaFoldDB" id="A0AAV2K133"/>
<dbReference type="EMBL" id="OZ035837">
    <property type="protein sequence ID" value="CAL1582603.1"/>
    <property type="molecule type" value="Genomic_DNA"/>
</dbReference>
<feature type="region of interest" description="Disordered" evidence="1">
    <location>
        <begin position="1"/>
        <end position="35"/>
    </location>
</feature>
<feature type="compositionally biased region" description="Gly residues" evidence="1">
    <location>
        <begin position="1"/>
        <end position="17"/>
    </location>
</feature>
<evidence type="ECO:0000313" key="2">
    <source>
        <dbReference type="EMBL" id="CAL1582603.1"/>
    </source>
</evidence>
<proteinExistence type="predicted"/>
<accession>A0AAV2K133</accession>
<dbReference type="Proteomes" id="UP001497482">
    <property type="component" value="Chromosome 15"/>
</dbReference>
<sequence>MGGAQQEHGGWGGGVFRGGATVNRAPNSRQKSPAVARSRTEIILVDVFQFKGCADARTELPEIWISRLPPINFSSFYTLLTSTLKRRSLHRVNMSERDGSGDGLCSDGAPDCIPPRASRGRRSGVIVPGGGPDTDTILLESVKAAPRRSSIIKVKLYVTKAVLTSP</sequence>
<organism evidence="2 3">
    <name type="scientific">Knipowitschia caucasica</name>
    <name type="common">Caucasian dwarf goby</name>
    <name type="synonym">Pomatoschistus caucasicus</name>
    <dbReference type="NCBI Taxonomy" id="637954"/>
    <lineage>
        <taxon>Eukaryota</taxon>
        <taxon>Metazoa</taxon>
        <taxon>Chordata</taxon>
        <taxon>Craniata</taxon>
        <taxon>Vertebrata</taxon>
        <taxon>Euteleostomi</taxon>
        <taxon>Actinopterygii</taxon>
        <taxon>Neopterygii</taxon>
        <taxon>Teleostei</taxon>
        <taxon>Neoteleostei</taxon>
        <taxon>Acanthomorphata</taxon>
        <taxon>Gobiaria</taxon>
        <taxon>Gobiiformes</taxon>
        <taxon>Gobioidei</taxon>
        <taxon>Gobiidae</taxon>
        <taxon>Gobiinae</taxon>
        <taxon>Knipowitschia</taxon>
    </lineage>
</organism>
<name>A0AAV2K133_KNICA</name>
<evidence type="ECO:0000256" key="1">
    <source>
        <dbReference type="SAM" id="MobiDB-lite"/>
    </source>
</evidence>
<keyword evidence="3" id="KW-1185">Reference proteome</keyword>
<protein>
    <submittedName>
        <fullName evidence="2">Uncharacterized protein</fullName>
    </submittedName>
</protein>
<evidence type="ECO:0000313" key="3">
    <source>
        <dbReference type="Proteomes" id="UP001497482"/>
    </source>
</evidence>